<dbReference type="AlphaFoldDB" id="A0A819Y0W3"/>
<evidence type="ECO:0000313" key="2">
    <source>
        <dbReference type="EMBL" id="CAF3280359.1"/>
    </source>
</evidence>
<evidence type="ECO:0000313" key="10">
    <source>
        <dbReference type="Proteomes" id="UP000663851"/>
    </source>
</evidence>
<dbReference type="Proteomes" id="UP000663833">
    <property type="component" value="Unassembled WGS sequence"/>
</dbReference>
<accession>A0A819Y0W3</accession>
<evidence type="ECO:0008006" key="12">
    <source>
        <dbReference type="Google" id="ProtNLM"/>
    </source>
</evidence>
<dbReference type="Proteomes" id="UP000663862">
    <property type="component" value="Unassembled WGS sequence"/>
</dbReference>
<dbReference type="OrthoDB" id="10041276at2759"/>
<evidence type="ECO:0000313" key="11">
    <source>
        <dbReference type="Proteomes" id="UP000663873"/>
    </source>
</evidence>
<dbReference type="Proteomes" id="UP000663872">
    <property type="component" value="Unassembled WGS sequence"/>
</dbReference>
<gene>
    <name evidence="4" type="ORF">FME351_LOCUS16620</name>
    <name evidence="5" type="ORF">GRG538_LOCUS24406</name>
    <name evidence="6" type="ORF">HFQ381_LOCUS4292</name>
    <name evidence="2" type="ORF">LUA448_LOCUS6499</name>
    <name evidence="9" type="ORF">QYT958_LOCUS23621</name>
    <name evidence="3" type="ORF">TIS948_LOCUS18014</name>
    <name evidence="8" type="ORF">TSG867_LOCUS25278</name>
    <name evidence="7" type="ORF">UJA718_LOCUS24796</name>
</gene>
<evidence type="ECO:0000313" key="7">
    <source>
        <dbReference type="EMBL" id="CAF4479186.1"/>
    </source>
</evidence>
<dbReference type="EMBL" id="CAJNYU010002047">
    <property type="protein sequence ID" value="CAF3498343.1"/>
    <property type="molecule type" value="Genomic_DNA"/>
</dbReference>
<evidence type="ECO:0000313" key="8">
    <source>
        <dbReference type="EMBL" id="CAF4560539.1"/>
    </source>
</evidence>
<dbReference type="EMBL" id="CAJNYD010000620">
    <property type="protein sequence ID" value="CAF3280359.1"/>
    <property type="molecule type" value="Genomic_DNA"/>
</dbReference>
<dbReference type="Proteomes" id="UP000663825">
    <property type="component" value="Unassembled WGS sequence"/>
</dbReference>
<keyword evidence="11" id="KW-1185">Reference proteome</keyword>
<dbReference type="EMBL" id="CAJOBR010004820">
    <property type="protein sequence ID" value="CAF4796760.1"/>
    <property type="molecule type" value="Genomic_DNA"/>
</dbReference>
<dbReference type="Proteomes" id="UP000663873">
    <property type="component" value="Unassembled WGS sequence"/>
</dbReference>
<dbReference type="EMBL" id="CAJOBO010000168">
    <property type="protein sequence ID" value="CAF4150113.1"/>
    <property type="molecule type" value="Genomic_DNA"/>
</dbReference>
<dbReference type="EMBL" id="CAJNXB010003104">
    <property type="protein sequence ID" value="CAF3297050.1"/>
    <property type="molecule type" value="Genomic_DNA"/>
</dbReference>
<sequence length="270" mass="30942">MASSGQQKFCVGCQNGVVTCSGCRKSFCWIHMSEHRQVLEKRMDDIVQEHDQLREALNPPIAVPHLVARIDDWERASVEQIREAAKQAQAALQTYCDRTKHRIVDSLGNITEQLKSSQTLNVYTEKELDEWMRKLEQLRDIINKPRNIDIIEDVGSDSCIRMIKFIENANTESTPMVHETPKKSVLSLLRGLSGLPSSTDHQVLEQPLINRSYAVHTQRNQMENNITSLQASVTDANDGCTNCPMCYWEFPKHMTLHGKTEHIEHHFYTN</sequence>
<dbReference type="Proteomes" id="UP000663848">
    <property type="component" value="Unassembled WGS sequence"/>
</dbReference>
<reference evidence="6" key="1">
    <citation type="submission" date="2021-02" db="EMBL/GenBank/DDBJ databases">
        <authorList>
            <person name="Nowell W R."/>
        </authorList>
    </citation>
    <scope>NUCLEOTIDE SEQUENCE</scope>
</reference>
<dbReference type="EMBL" id="CAJNYT010004138">
    <property type="protein sequence ID" value="CAF3635864.1"/>
    <property type="molecule type" value="Genomic_DNA"/>
</dbReference>
<evidence type="ECO:0000313" key="3">
    <source>
        <dbReference type="EMBL" id="CAF3297050.1"/>
    </source>
</evidence>
<dbReference type="Proteomes" id="UP000663851">
    <property type="component" value="Unassembled WGS sequence"/>
</dbReference>
<evidence type="ECO:0000313" key="9">
    <source>
        <dbReference type="EMBL" id="CAF4796760.1"/>
    </source>
</evidence>
<feature type="coiled-coil region" evidence="1">
    <location>
        <begin position="36"/>
        <end position="98"/>
    </location>
</feature>
<dbReference type="EMBL" id="CAJOBP010005837">
    <property type="protein sequence ID" value="CAF4479186.1"/>
    <property type="molecule type" value="Genomic_DNA"/>
</dbReference>
<dbReference type="Proteomes" id="UP000663869">
    <property type="component" value="Unassembled WGS sequence"/>
</dbReference>
<evidence type="ECO:0000313" key="6">
    <source>
        <dbReference type="EMBL" id="CAF4150113.1"/>
    </source>
</evidence>
<organism evidence="6 10">
    <name type="scientific">Rotaria socialis</name>
    <dbReference type="NCBI Taxonomy" id="392032"/>
    <lineage>
        <taxon>Eukaryota</taxon>
        <taxon>Metazoa</taxon>
        <taxon>Spiralia</taxon>
        <taxon>Gnathifera</taxon>
        <taxon>Rotifera</taxon>
        <taxon>Eurotatoria</taxon>
        <taxon>Bdelloidea</taxon>
        <taxon>Philodinida</taxon>
        <taxon>Philodinidae</taxon>
        <taxon>Rotaria</taxon>
    </lineage>
</organism>
<name>A0A819Y0W3_9BILA</name>
<dbReference type="EMBL" id="CAJOBQ010002443">
    <property type="protein sequence ID" value="CAF4560539.1"/>
    <property type="molecule type" value="Genomic_DNA"/>
</dbReference>
<keyword evidence="1" id="KW-0175">Coiled coil</keyword>
<proteinExistence type="predicted"/>
<evidence type="ECO:0000313" key="4">
    <source>
        <dbReference type="EMBL" id="CAF3498343.1"/>
    </source>
</evidence>
<evidence type="ECO:0000256" key="1">
    <source>
        <dbReference type="SAM" id="Coils"/>
    </source>
</evidence>
<evidence type="ECO:0000313" key="5">
    <source>
        <dbReference type="EMBL" id="CAF3635864.1"/>
    </source>
</evidence>
<comment type="caution">
    <text evidence="6">The sequence shown here is derived from an EMBL/GenBank/DDBJ whole genome shotgun (WGS) entry which is preliminary data.</text>
</comment>
<protein>
    <recommendedName>
        <fullName evidence="12">B box-type domain-containing protein</fullName>
    </recommendedName>
</protein>